<reference evidence="9 10" key="1">
    <citation type="submission" date="2017-03" db="EMBL/GenBank/DDBJ databases">
        <title>Genome sequence of Clostridium thermoalcaliphilum DSM 7309.</title>
        <authorList>
            <person name="Poehlein A."/>
            <person name="Daniel R."/>
        </authorList>
    </citation>
    <scope>NUCLEOTIDE SEQUENCE [LARGE SCALE GENOMIC DNA]</scope>
    <source>
        <strain evidence="9 10">DSM 7309</strain>
    </source>
</reference>
<keyword evidence="10" id="KW-1185">Reference proteome</keyword>
<evidence type="ECO:0000313" key="10">
    <source>
        <dbReference type="Proteomes" id="UP000190140"/>
    </source>
</evidence>
<evidence type="ECO:0000256" key="3">
    <source>
        <dbReference type="ARBA" id="ARBA00022793"/>
    </source>
</evidence>
<keyword evidence="4 7" id="KW-0665">Pyrimidine biosynthesis</keyword>
<evidence type="ECO:0000256" key="4">
    <source>
        <dbReference type="ARBA" id="ARBA00022975"/>
    </source>
</evidence>
<dbReference type="InterPro" id="IPR013785">
    <property type="entry name" value="Aldolase_TIM"/>
</dbReference>
<evidence type="ECO:0000313" key="9">
    <source>
        <dbReference type="EMBL" id="OPJ56010.1"/>
    </source>
</evidence>
<feature type="active site" description="Proton donor" evidence="7">
    <location>
        <position position="97"/>
    </location>
</feature>
<dbReference type="EMBL" id="MZGW01000003">
    <property type="protein sequence ID" value="OPJ56010.1"/>
    <property type="molecule type" value="Genomic_DNA"/>
</dbReference>
<evidence type="ECO:0000256" key="7">
    <source>
        <dbReference type="HAMAP-Rule" id="MF_01215"/>
    </source>
</evidence>
<keyword evidence="5 7" id="KW-0456">Lyase</keyword>
<name>A0A1V4I804_9FIRM</name>
<dbReference type="FunFam" id="3.20.20.70:FF:000246">
    <property type="entry name" value="Orotidine 5'-phosphate decarboxylase"/>
    <property type="match status" value="1"/>
</dbReference>
<evidence type="ECO:0000259" key="8">
    <source>
        <dbReference type="SMART" id="SM00934"/>
    </source>
</evidence>
<evidence type="ECO:0000256" key="5">
    <source>
        <dbReference type="ARBA" id="ARBA00023239"/>
    </source>
</evidence>
<dbReference type="SUPFAM" id="SSF51366">
    <property type="entry name" value="Ribulose-phoshate binding barrel"/>
    <property type="match status" value="1"/>
</dbReference>
<dbReference type="InterPro" id="IPR001754">
    <property type="entry name" value="OMPdeCOase_dom"/>
</dbReference>
<dbReference type="AlphaFoldDB" id="A0A1V4I804"/>
<dbReference type="Pfam" id="PF00215">
    <property type="entry name" value="OMPdecase"/>
    <property type="match status" value="1"/>
</dbReference>
<evidence type="ECO:0000256" key="6">
    <source>
        <dbReference type="ARBA" id="ARBA00049157"/>
    </source>
</evidence>
<gene>
    <name evidence="7 9" type="primary">pyrF</name>
    <name evidence="9" type="ORF">CLOTH_11880</name>
</gene>
<organism evidence="9 10">
    <name type="scientific">Alkalithermobacter paradoxus</name>
    <dbReference type="NCBI Taxonomy" id="29349"/>
    <lineage>
        <taxon>Bacteria</taxon>
        <taxon>Bacillati</taxon>
        <taxon>Bacillota</taxon>
        <taxon>Clostridia</taxon>
        <taxon>Peptostreptococcales</taxon>
        <taxon>Tepidibacteraceae</taxon>
        <taxon>Alkalithermobacter</taxon>
    </lineage>
</organism>
<comment type="pathway">
    <text evidence="1 7">Pyrimidine metabolism; UMP biosynthesis via de novo pathway; UMP from orotate: step 2/2.</text>
</comment>
<keyword evidence="3 7" id="KW-0210">Decarboxylase</keyword>
<proteinExistence type="inferred from homology"/>
<evidence type="ECO:0000256" key="2">
    <source>
        <dbReference type="ARBA" id="ARBA00008847"/>
    </source>
</evidence>
<accession>A0A1V4I804</accession>
<dbReference type="PANTHER" id="PTHR43375">
    <property type="entry name" value="OROTIDINE 5'-PHOSPHATE DECARBOXYLASE"/>
    <property type="match status" value="1"/>
</dbReference>
<dbReference type="HAMAP" id="MF_01215">
    <property type="entry name" value="OMPdecase_type2"/>
    <property type="match status" value="1"/>
</dbReference>
<dbReference type="GO" id="GO:0006207">
    <property type="term" value="P:'de novo' pyrimidine nucleobase biosynthetic process"/>
    <property type="evidence" value="ECO:0007669"/>
    <property type="project" value="InterPro"/>
</dbReference>
<dbReference type="RefSeq" id="WP_079412087.1">
    <property type="nucleotide sequence ID" value="NZ_MZGW01000003.1"/>
</dbReference>
<comment type="catalytic activity">
    <reaction evidence="6 7">
        <text>orotidine 5'-phosphate + H(+) = UMP + CO2</text>
        <dbReference type="Rhea" id="RHEA:11596"/>
        <dbReference type="ChEBI" id="CHEBI:15378"/>
        <dbReference type="ChEBI" id="CHEBI:16526"/>
        <dbReference type="ChEBI" id="CHEBI:57538"/>
        <dbReference type="ChEBI" id="CHEBI:57865"/>
        <dbReference type="EC" id="4.1.1.23"/>
    </reaction>
</comment>
<dbReference type="Gene3D" id="3.20.20.70">
    <property type="entry name" value="Aldolase class I"/>
    <property type="match status" value="1"/>
</dbReference>
<dbReference type="NCBIfam" id="TIGR02127">
    <property type="entry name" value="pyrF_sub2"/>
    <property type="match status" value="1"/>
</dbReference>
<dbReference type="GO" id="GO:0044205">
    <property type="term" value="P:'de novo' UMP biosynthetic process"/>
    <property type="evidence" value="ECO:0007669"/>
    <property type="project" value="UniProtKB-UniRule"/>
</dbReference>
<sequence length="285" mass="32003">MIIDKLYQSVIEKGPVCVGLDTRLEYIPEYILNSTKSIQDKIFEFNKSIIDATFDVCSCYKLQIACYEALGIEGLMAYSKTLKYIKDIKGISIGDIKRGDISSTAKMYAKAHFEGDFECDFITVSPYMGVDAVSPYFEYVKNKDKGLFVLIKTSNESSNDFQELKVNDEKLYVKVGQKVTSWGSEYIGESGFSCIGGVIGGTHFDEMINIKNRFNNMFFLIPGYGEQGGSAKDIAHLLGKNMSGVVNSSRGIITAHKGKEEGVNFSEFSRREVINMREDILKWLR</sequence>
<comment type="caution">
    <text evidence="9">The sequence shown here is derived from an EMBL/GenBank/DDBJ whole genome shotgun (WGS) entry which is preliminary data.</text>
</comment>
<evidence type="ECO:0000256" key="1">
    <source>
        <dbReference type="ARBA" id="ARBA00004861"/>
    </source>
</evidence>
<comment type="similarity">
    <text evidence="2 7">Belongs to the OMP decarboxylase family. Type 2 subfamily.</text>
</comment>
<dbReference type="UniPathway" id="UPA00070">
    <property type="reaction ID" value="UER00120"/>
</dbReference>
<dbReference type="InterPro" id="IPR011995">
    <property type="entry name" value="OMPdecase_type-2"/>
</dbReference>
<protein>
    <recommendedName>
        <fullName evidence="7">Orotidine 5'-phosphate decarboxylase</fullName>
        <ecNumber evidence="7">4.1.1.23</ecNumber>
    </recommendedName>
    <alternativeName>
        <fullName evidence="7">OMP decarboxylase</fullName>
        <shortName evidence="7">OMPDCase</shortName>
        <shortName evidence="7">OMPdecase</shortName>
    </alternativeName>
</protein>
<dbReference type="Proteomes" id="UP000190140">
    <property type="component" value="Unassembled WGS sequence"/>
</dbReference>
<dbReference type="SMART" id="SM00934">
    <property type="entry name" value="OMPdecase"/>
    <property type="match status" value="1"/>
</dbReference>
<dbReference type="PANTHER" id="PTHR43375:SF1">
    <property type="entry name" value="OROTIDINE 5'-PHOSPHATE DECARBOXYLASE"/>
    <property type="match status" value="1"/>
</dbReference>
<dbReference type="InterPro" id="IPR011060">
    <property type="entry name" value="RibuloseP-bd_barrel"/>
</dbReference>
<dbReference type="STRING" id="29349.CLOTH_11880"/>
<dbReference type="EC" id="4.1.1.23" evidence="7"/>
<dbReference type="GO" id="GO:0004590">
    <property type="term" value="F:orotidine-5'-phosphate decarboxylase activity"/>
    <property type="evidence" value="ECO:0007669"/>
    <property type="project" value="UniProtKB-UniRule"/>
</dbReference>
<dbReference type="OrthoDB" id="9808470at2"/>
<dbReference type="CDD" id="cd04725">
    <property type="entry name" value="OMP_decarboxylase_like"/>
    <property type="match status" value="1"/>
</dbReference>
<feature type="domain" description="Orotidine 5'-phosphate decarboxylase" evidence="8">
    <location>
        <begin position="15"/>
        <end position="265"/>
    </location>
</feature>